<comment type="similarity">
    <text evidence="1 4">Belongs to the glycosyl hydrolase 28 family.</text>
</comment>
<dbReference type="GO" id="GO:0005975">
    <property type="term" value="P:carbohydrate metabolic process"/>
    <property type="evidence" value="ECO:0007669"/>
    <property type="project" value="InterPro"/>
</dbReference>
<protein>
    <submittedName>
        <fullName evidence="6">Glycosyl hydrolases family 28</fullName>
    </submittedName>
</protein>
<evidence type="ECO:0000256" key="3">
    <source>
        <dbReference type="ARBA" id="ARBA00023295"/>
    </source>
</evidence>
<evidence type="ECO:0000313" key="7">
    <source>
        <dbReference type="Proteomes" id="UP000184474"/>
    </source>
</evidence>
<feature type="signal peptide" evidence="5">
    <location>
        <begin position="1"/>
        <end position="21"/>
    </location>
</feature>
<dbReference type="GO" id="GO:0004650">
    <property type="term" value="F:polygalacturonase activity"/>
    <property type="evidence" value="ECO:0007669"/>
    <property type="project" value="InterPro"/>
</dbReference>
<evidence type="ECO:0000256" key="1">
    <source>
        <dbReference type="ARBA" id="ARBA00008834"/>
    </source>
</evidence>
<dbReference type="InterPro" id="IPR012334">
    <property type="entry name" value="Pectin_lyas_fold"/>
</dbReference>
<gene>
    <name evidence="6" type="ORF">SAMN04488028_10791</name>
</gene>
<name>A0A1M6UEX8_REIAG</name>
<dbReference type="InterPro" id="IPR006626">
    <property type="entry name" value="PbH1"/>
</dbReference>
<evidence type="ECO:0000256" key="5">
    <source>
        <dbReference type="SAM" id="SignalP"/>
    </source>
</evidence>
<dbReference type="InterPro" id="IPR000743">
    <property type="entry name" value="Glyco_hydro_28"/>
</dbReference>
<dbReference type="AlphaFoldDB" id="A0A1M6UEX8"/>
<keyword evidence="5" id="KW-0732">Signal</keyword>
<keyword evidence="7" id="KW-1185">Reference proteome</keyword>
<evidence type="ECO:0000313" key="6">
    <source>
        <dbReference type="EMBL" id="SHK67740.1"/>
    </source>
</evidence>
<dbReference type="SUPFAM" id="SSF51126">
    <property type="entry name" value="Pectin lyase-like"/>
    <property type="match status" value="1"/>
</dbReference>
<dbReference type="Pfam" id="PF00295">
    <property type="entry name" value="Glyco_hydro_28"/>
    <property type="match status" value="1"/>
</dbReference>
<sequence length="468" mass="51491">MRHRFRLLTYCIVFLSMWGCAAPSSFRVTDFGAVGDGKSINTTAIQSAIDACHQAGGGQVLIAEGTFVTGTVLLQSNVELHIQEGATLLGSTDPRDYQSIDAFTDATGQVRGKCLIGALDVKNVKISGKGTIDGQGAAFHQGPLKKVLADQGLTKEEINELMGNRPFLLRFVRSSGIELRDIHLRQPAAWTCHFFQSTDILVDGIDIYSHAHRNNDGIDLDSSHDAIIRNCNIDTGDDAICFKTTSPEPTHSVTVRNCRLKSDWGAIKFGTESMGDMHHIDISLCQIHDTKGGGIKILSVDGANIHHIRIDSIEMTDTEMPIFVRLGERRRTYRDAPQQPVGSIDSVTISNLKASTRSLDSSRVNPPSGILITGTPDYKIGSVQLDNIEILVSGGGMDEHTQLIPEEMPARYPEFSFFGVLPAYGMYARNVTDLKLIDYDFKLKADDQRSAIRVQDVEQRQFQPKTKK</sequence>
<evidence type="ECO:0000256" key="4">
    <source>
        <dbReference type="RuleBase" id="RU361169"/>
    </source>
</evidence>
<proteinExistence type="inferred from homology"/>
<dbReference type="InterPro" id="IPR011050">
    <property type="entry name" value="Pectin_lyase_fold/virulence"/>
</dbReference>
<dbReference type="EMBL" id="FRAA01000007">
    <property type="protein sequence ID" value="SHK67740.1"/>
    <property type="molecule type" value="Genomic_DNA"/>
</dbReference>
<dbReference type="STRING" id="156994.SAMN04488028_10791"/>
<dbReference type="Proteomes" id="UP000184474">
    <property type="component" value="Unassembled WGS sequence"/>
</dbReference>
<dbReference type="Gene3D" id="2.160.20.10">
    <property type="entry name" value="Single-stranded right-handed beta-helix, Pectin lyase-like"/>
    <property type="match status" value="1"/>
</dbReference>
<dbReference type="SMART" id="SM00710">
    <property type="entry name" value="PbH1"/>
    <property type="match status" value="4"/>
</dbReference>
<keyword evidence="2 4" id="KW-0378">Hydrolase</keyword>
<evidence type="ECO:0000256" key="2">
    <source>
        <dbReference type="ARBA" id="ARBA00022801"/>
    </source>
</evidence>
<dbReference type="PANTHER" id="PTHR31339">
    <property type="entry name" value="PECTIN LYASE-RELATED"/>
    <property type="match status" value="1"/>
</dbReference>
<dbReference type="RefSeq" id="WP_073124254.1">
    <property type="nucleotide sequence ID" value="NZ_FRAA01000007.1"/>
</dbReference>
<feature type="chain" id="PRO_5012748462" evidence="5">
    <location>
        <begin position="22"/>
        <end position="468"/>
    </location>
</feature>
<accession>A0A1M6UEX8</accession>
<dbReference type="InterPro" id="IPR051801">
    <property type="entry name" value="GH28_Enzymes"/>
</dbReference>
<reference evidence="7" key="1">
    <citation type="submission" date="2016-11" db="EMBL/GenBank/DDBJ databases">
        <authorList>
            <person name="Varghese N."/>
            <person name="Submissions S."/>
        </authorList>
    </citation>
    <scope>NUCLEOTIDE SEQUENCE [LARGE SCALE GENOMIC DNA]</scope>
    <source>
        <strain evidence="7">DSM 26134</strain>
    </source>
</reference>
<keyword evidence="3 4" id="KW-0326">Glycosidase</keyword>
<dbReference type="PANTHER" id="PTHR31339:SF0">
    <property type="entry name" value="PECTIN LYASE-LIKE SUPERFAMILY PROTEIN"/>
    <property type="match status" value="1"/>
</dbReference>
<organism evidence="6 7">
    <name type="scientific">Reichenbachiella agariperforans</name>
    <dbReference type="NCBI Taxonomy" id="156994"/>
    <lineage>
        <taxon>Bacteria</taxon>
        <taxon>Pseudomonadati</taxon>
        <taxon>Bacteroidota</taxon>
        <taxon>Cytophagia</taxon>
        <taxon>Cytophagales</taxon>
        <taxon>Reichenbachiellaceae</taxon>
        <taxon>Reichenbachiella</taxon>
    </lineage>
</organism>